<dbReference type="AlphaFoldDB" id="A0A7V9ABK8"/>
<accession>A0A7V9ABK8</accession>
<evidence type="ECO:0000259" key="1">
    <source>
        <dbReference type="SMART" id="SM00471"/>
    </source>
</evidence>
<dbReference type="InterPro" id="IPR006674">
    <property type="entry name" value="HD_domain"/>
</dbReference>
<organism evidence="2 3">
    <name type="scientific">Thermogemmata fonticola</name>
    <dbReference type="NCBI Taxonomy" id="2755323"/>
    <lineage>
        <taxon>Bacteria</taxon>
        <taxon>Pseudomonadati</taxon>
        <taxon>Planctomycetota</taxon>
        <taxon>Planctomycetia</taxon>
        <taxon>Gemmatales</taxon>
        <taxon>Gemmataceae</taxon>
        <taxon>Thermogemmata</taxon>
    </lineage>
</organism>
<gene>
    <name evidence="2" type="ORF">H0921_07700</name>
</gene>
<dbReference type="Pfam" id="PF01966">
    <property type="entry name" value="HD"/>
    <property type="match status" value="1"/>
</dbReference>
<evidence type="ECO:0000313" key="3">
    <source>
        <dbReference type="Proteomes" id="UP000542342"/>
    </source>
</evidence>
<dbReference type="EMBL" id="JACEFB010000004">
    <property type="protein sequence ID" value="MBA2226044.1"/>
    <property type="molecule type" value="Genomic_DNA"/>
</dbReference>
<proteinExistence type="predicted"/>
<sequence length="433" mass="49703">MSKPFHEIRDPIHVFVRLDSDERKVLDSRPFQRLRHIHQLAMTYLLYPAATHKRFEHSLGVMELAGRVFDVVTNPAHITDAIRQELPELSQPDKLNYWLRVLRMAALCHDMGHLPFSHAAEKELLPEGWNHERLTREIILSEEMRQIWNAVTPPLRAEDIVKLALGPKEADDMTFSPWEAVLSEIIVGDAFGVDRMDYLLRDSHHIGVAYGKFDHFRLIDTLRILPTDSGPALGVERGGLHSAEALLLARYFMYTQVYFHPIRRIYDILLKDFLAEWLPGGKFDTDLEKHLSLTDDEVLSAIHEASRDSKKPGHAAARRIVRHEHFKMLYERHPDDVKVNPDAGAAVAAAAQEKFGPDNVRRDAYTQKRPATLFPVLHRDGQILDAGKLSEVLEHLPVVTVDFVYIRPDLRNEAKQWLRQNRGVIIGELAKEE</sequence>
<reference evidence="2 3" key="1">
    <citation type="submission" date="2020-07" db="EMBL/GenBank/DDBJ databases">
        <title>Thermogemmata thermophila gen. nov., sp. nov., a novel moderate thermophilic planctomycete from a Kamchatka hot spring.</title>
        <authorList>
            <person name="Elcheninov A.G."/>
            <person name="Podosokorskaya O.A."/>
            <person name="Kovaleva O.L."/>
            <person name="Novikov A."/>
            <person name="Bonch-Osmolovskaya E.A."/>
            <person name="Toshchakov S.V."/>
            <person name="Kublanov I.V."/>
        </authorList>
    </citation>
    <scope>NUCLEOTIDE SEQUENCE [LARGE SCALE GENOMIC DNA]</scope>
    <source>
        <strain evidence="2 3">2918</strain>
    </source>
</reference>
<dbReference type="SUPFAM" id="SSF109604">
    <property type="entry name" value="HD-domain/PDEase-like"/>
    <property type="match status" value="1"/>
</dbReference>
<keyword evidence="3" id="KW-1185">Reference proteome</keyword>
<dbReference type="Proteomes" id="UP000542342">
    <property type="component" value="Unassembled WGS sequence"/>
</dbReference>
<dbReference type="Gene3D" id="1.10.3210.10">
    <property type="entry name" value="Hypothetical protein af1432"/>
    <property type="match status" value="1"/>
</dbReference>
<dbReference type="PANTHER" id="PTHR11373">
    <property type="entry name" value="DEOXYNUCLEOSIDE TRIPHOSPHATE TRIPHOSPHOHYDROLASE"/>
    <property type="match status" value="1"/>
</dbReference>
<name>A0A7V9ABK8_9BACT</name>
<dbReference type="SMART" id="SM00471">
    <property type="entry name" value="HDc"/>
    <property type="match status" value="1"/>
</dbReference>
<dbReference type="PANTHER" id="PTHR11373:SF4">
    <property type="entry name" value="DEOXYNUCLEOSIDE TRIPHOSPHATE TRIPHOSPHOHYDROLASE SAMHD1"/>
    <property type="match status" value="1"/>
</dbReference>
<dbReference type="InterPro" id="IPR045509">
    <property type="entry name" value="HD_assoc_2"/>
</dbReference>
<dbReference type="CDD" id="cd00077">
    <property type="entry name" value="HDc"/>
    <property type="match status" value="1"/>
</dbReference>
<dbReference type="GO" id="GO:0008832">
    <property type="term" value="F:dGTPase activity"/>
    <property type="evidence" value="ECO:0007669"/>
    <property type="project" value="TreeGrafter"/>
</dbReference>
<protein>
    <submittedName>
        <fullName evidence="2">HD domain-containing protein</fullName>
    </submittedName>
</protein>
<feature type="domain" description="HD/PDEase" evidence="1">
    <location>
        <begin position="50"/>
        <end position="208"/>
    </location>
</feature>
<evidence type="ECO:0000313" key="2">
    <source>
        <dbReference type="EMBL" id="MBA2226044.1"/>
    </source>
</evidence>
<dbReference type="GO" id="GO:0006203">
    <property type="term" value="P:dGTP catabolic process"/>
    <property type="evidence" value="ECO:0007669"/>
    <property type="project" value="TreeGrafter"/>
</dbReference>
<dbReference type="Pfam" id="PF19276">
    <property type="entry name" value="HD_assoc_2"/>
    <property type="match status" value="1"/>
</dbReference>
<comment type="caution">
    <text evidence="2">The sequence shown here is derived from an EMBL/GenBank/DDBJ whole genome shotgun (WGS) entry which is preliminary data.</text>
</comment>
<dbReference type="RefSeq" id="WP_194537480.1">
    <property type="nucleotide sequence ID" value="NZ_JACEFB010000004.1"/>
</dbReference>
<dbReference type="InterPro" id="IPR003607">
    <property type="entry name" value="HD/PDEase_dom"/>
</dbReference>
<dbReference type="InterPro" id="IPR050135">
    <property type="entry name" value="dGTPase-like"/>
</dbReference>